<feature type="domain" description="HNH nuclease" evidence="1">
    <location>
        <begin position="12"/>
        <end position="71"/>
    </location>
</feature>
<proteinExistence type="predicted"/>
<organism evidence="2 3">
    <name type="scientific">Sphingomonas rhizophila</name>
    <dbReference type="NCBI Taxonomy" id="2071607"/>
    <lineage>
        <taxon>Bacteria</taxon>
        <taxon>Pseudomonadati</taxon>
        <taxon>Pseudomonadota</taxon>
        <taxon>Alphaproteobacteria</taxon>
        <taxon>Sphingomonadales</taxon>
        <taxon>Sphingomonadaceae</taxon>
        <taxon>Sphingomonas</taxon>
    </lineage>
</organism>
<reference evidence="2 3" key="1">
    <citation type="submission" date="2020-08" db="EMBL/GenBank/DDBJ databases">
        <title>Genome sequence of Sphingomonas rhizophila KACC 19189T.</title>
        <authorList>
            <person name="Hyun D.-W."/>
            <person name="Bae J.-W."/>
        </authorList>
    </citation>
    <scope>NUCLEOTIDE SEQUENCE [LARGE SCALE GENOMIC DNA]</scope>
    <source>
        <strain evidence="2 3">KACC 19189</strain>
    </source>
</reference>
<dbReference type="Pfam" id="PF01844">
    <property type="entry name" value="HNH"/>
    <property type="match status" value="1"/>
</dbReference>
<dbReference type="EMBL" id="CP060717">
    <property type="protein sequence ID" value="QNN64605.1"/>
    <property type="molecule type" value="Genomic_DNA"/>
</dbReference>
<dbReference type="GO" id="GO:0004519">
    <property type="term" value="F:endonuclease activity"/>
    <property type="evidence" value="ECO:0007669"/>
    <property type="project" value="UniProtKB-KW"/>
</dbReference>
<keyword evidence="2" id="KW-0540">Nuclease</keyword>
<gene>
    <name evidence="2" type="ORF">H9L12_09910</name>
</gene>
<dbReference type="KEGG" id="srhi:H9L12_09910"/>
<dbReference type="GO" id="GO:0008270">
    <property type="term" value="F:zinc ion binding"/>
    <property type="evidence" value="ECO:0007669"/>
    <property type="project" value="InterPro"/>
</dbReference>
<evidence type="ECO:0000259" key="1">
    <source>
        <dbReference type="SMART" id="SM00507"/>
    </source>
</evidence>
<dbReference type="SMART" id="SM00507">
    <property type="entry name" value="HNHc"/>
    <property type="match status" value="1"/>
</dbReference>
<evidence type="ECO:0000313" key="3">
    <source>
        <dbReference type="Proteomes" id="UP000515955"/>
    </source>
</evidence>
<dbReference type="Proteomes" id="UP000515955">
    <property type="component" value="Chromosome"/>
</dbReference>
<dbReference type="InterPro" id="IPR002711">
    <property type="entry name" value="HNH"/>
</dbReference>
<dbReference type="Gene3D" id="1.10.30.50">
    <property type="match status" value="1"/>
</dbReference>
<dbReference type="AlphaFoldDB" id="A0A7G9S9T0"/>
<accession>A0A7G9S9T0</accession>
<dbReference type="InterPro" id="IPR003615">
    <property type="entry name" value="HNH_nuc"/>
</dbReference>
<evidence type="ECO:0000313" key="2">
    <source>
        <dbReference type="EMBL" id="QNN64605.1"/>
    </source>
</evidence>
<protein>
    <submittedName>
        <fullName evidence="2">HNH endonuclease</fullName>
    </submittedName>
</protein>
<sequence>MSRMSGPDNLSKLERLRARDGDHCWLCGLPIDFKAEPNSAKAWSIEHLLSKCHGGPEKLENLTLCHPPCNRSLANRSLVKKVEMREKRRRKAWLASIRGQINKVLGA</sequence>
<dbReference type="GO" id="GO:0003676">
    <property type="term" value="F:nucleic acid binding"/>
    <property type="evidence" value="ECO:0007669"/>
    <property type="project" value="InterPro"/>
</dbReference>
<keyword evidence="2" id="KW-0255">Endonuclease</keyword>
<name>A0A7G9S9T0_9SPHN</name>
<keyword evidence="3" id="KW-1185">Reference proteome</keyword>
<keyword evidence="2" id="KW-0378">Hydrolase</keyword>
<dbReference type="CDD" id="cd00085">
    <property type="entry name" value="HNHc"/>
    <property type="match status" value="1"/>
</dbReference>